<organism evidence="5 6">
    <name type="scientific">Frondihabitans australicus</name>
    <dbReference type="NCBI Taxonomy" id="386892"/>
    <lineage>
        <taxon>Bacteria</taxon>
        <taxon>Bacillati</taxon>
        <taxon>Actinomycetota</taxon>
        <taxon>Actinomycetes</taxon>
        <taxon>Micrococcales</taxon>
        <taxon>Microbacteriaceae</taxon>
        <taxon>Frondihabitans</taxon>
    </lineage>
</organism>
<keyword evidence="6" id="KW-1185">Reference proteome</keyword>
<dbReference type="PROSITE" id="PS00211">
    <property type="entry name" value="ABC_TRANSPORTER_1"/>
    <property type="match status" value="1"/>
</dbReference>
<dbReference type="GO" id="GO:0055085">
    <property type="term" value="P:transmembrane transport"/>
    <property type="evidence" value="ECO:0007669"/>
    <property type="project" value="UniProtKB-ARBA"/>
</dbReference>
<gene>
    <name evidence="5" type="ORF">C8E83_2336</name>
</gene>
<dbReference type="CDD" id="cd03257">
    <property type="entry name" value="ABC_NikE_OppD_transporters"/>
    <property type="match status" value="1"/>
</dbReference>
<name>A0A495IIF5_9MICO</name>
<comment type="caution">
    <text evidence="5">The sequence shown here is derived from an EMBL/GenBank/DDBJ whole genome shotgun (WGS) entry which is preliminary data.</text>
</comment>
<evidence type="ECO:0000313" key="6">
    <source>
        <dbReference type="Proteomes" id="UP000280008"/>
    </source>
</evidence>
<dbReference type="OrthoDB" id="3677453at2"/>
<dbReference type="GO" id="GO:0005524">
    <property type="term" value="F:ATP binding"/>
    <property type="evidence" value="ECO:0007669"/>
    <property type="project" value="UniProtKB-KW"/>
</dbReference>
<evidence type="ECO:0000313" key="5">
    <source>
        <dbReference type="EMBL" id="RKR75198.1"/>
    </source>
</evidence>
<evidence type="ECO:0000256" key="3">
    <source>
        <dbReference type="ARBA" id="ARBA00022840"/>
    </source>
</evidence>
<protein>
    <submittedName>
        <fullName evidence="5">ABC transporter family protein</fullName>
    </submittedName>
</protein>
<evidence type="ECO:0000256" key="1">
    <source>
        <dbReference type="ARBA" id="ARBA00022448"/>
    </source>
</evidence>
<reference evidence="5 6" key="1">
    <citation type="submission" date="2018-10" db="EMBL/GenBank/DDBJ databases">
        <title>Sequencing the genomes of 1000 actinobacteria strains.</title>
        <authorList>
            <person name="Klenk H.-P."/>
        </authorList>
    </citation>
    <scope>NUCLEOTIDE SEQUENCE [LARGE SCALE GENOMIC DNA]</scope>
    <source>
        <strain evidence="5 6">DSM 17894</strain>
    </source>
</reference>
<dbReference type="GO" id="GO:0016887">
    <property type="term" value="F:ATP hydrolysis activity"/>
    <property type="evidence" value="ECO:0007669"/>
    <property type="project" value="InterPro"/>
</dbReference>
<keyword evidence="1" id="KW-0813">Transport</keyword>
<dbReference type="InterPro" id="IPR013563">
    <property type="entry name" value="Oligopep_ABC_C"/>
</dbReference>
<dbReference type="SMART" id="SM00382">
    <property type="entry name" value="AAA"/>
    <property type="match status" value="1"/>
</dbReference>
<dbReference type="InterPro" id="IPR017871">
    <property type="entry name" value="ABC_transporter-like_CS"/>
</dbReference>
<evidence type="ECO:0000259" key="4">
    <source>
        <dbReference type="PROSITE" id="PS50893"/>
    </source>
</evidence>
<dbReference type="GO" id="GO:0015833">
    <property type="term" value="P:peptide transport"/>
    <property type="evidence" value="ECO:0007669"/>
    <property type="project" value="InterPro"/>
</dbReference>
<dbReference type="PANTHER" id="PTHR43776">
    <property type="entry name" value="TRANSPORT ATP-BINDING PROTEIN"/>
    <property type="match status" value="1"/>
</dbReference>
<dbReference type="EMBL" id="RBKS01000001">
    <property type="protein sequence ID" value="RKR75198.1"/>
    <property type="molecule type" value="Genomic_DNA"/>
</dbReference>
<proteinExistence type="predicted"/>
<dbReference type="InterPro" id="IPR003439">
    <property type="entry name" value="ABC_transporter-like_ATP-bd"/>
</dbReference>
<dbReference type="InterPro" id="IPR003593">
    <property type="entry name" value="AAA+_ATPase"/>
</dbReference>
<accession>A0A495IIF5</accession>
<dbReference type="SUPFAM" id="SSF52540">
    <property type="entry name" value="P-loop containing nucleoside triphosphate hydrolases"/>
    <property type="match status" value="1"/>
</dbReference>
<keyword evidence="3" id="KW-0067">ATP-binding</keyword>
<dbReference type="Pfam" id="PF00005">
    <property type="entry name" value="ABC_tran"/>
    <property type="match status" value="1"/>
</dbReference>
<dbReference type="Proteomes" id="UP000280008">
    <property type="component" value="Unassembled WGS sequence"/>
</dbReference>
<dbReference type="AlphaFoldDB" id="A0A495IIF5"/>
<feature type="domain" description="ABC transporter" evidence="4">
    <location>
        <begin position="8"/>
        <end position="252"/>
    </location>
</feature>
<dbReference type="RefSeq" id="WP_121370019.1">
    <property type="nucleotide sequence ID" value="NZ_RBKS01000001.1"/>
</dbReference>
<sequence length="278" mass="29951">MTAQTPILSIHDLQVSYGRGSREKQVIFDASLEIATGEVIGLIGETGSGKSTLARTVLGLVKASGGRVEFDGTDLSRLKPAQWREFRRSGVLQYVFQDPQRSLDPEFTVEQSIAEPLVTQGRLSSAEIAAKVREYLARVHLDESLLSRLPGQISGGQRQRVAIARALVSEPKLLILDEPVSALDSANRVQILELLQSLAGPSVSLLFISHDLGSVAGITDRVVVLYRGRIVEVNSTDAIINAPHHAYTRLLVGSAPTLTGAASARATREELRAKIAAD</sequence>
<dbReference type="InterPro" id="IPR027417">
    <property type="entry name" value="P-loop_NTPase"/>
</dbReference>
<evidence type="ECO:0000256" key="2">
    <source>
        <dbReference type="ARBA" id="ARBA00022741"/>
    </source>
</evidence>
<dbReference type="InterPro" id="IPR050319">
    <property type="entry name" value="ABC_transp_ATP-bind"/>
</dbReference>
<dbReference type="Gene3D" id="3.40.50.300">
    <property type="entry name" value="P-loop containing nucleotide triphosphate hydrolases"/>
    <property type="match status" value="1"/>
</dbReference>
<keyword evidence="2" id="KW-0547">Nucleotide-binding</keyword>
<dbReference type="Pfam" id="PF08352">
    <property type="entry name" value="oligo_HPY"/>
    <property type="match status" value="1"/>
</dbReference>
<dbReference type="PROSITE" id="PS50893">
    <property type="entry name" value="ABC_TRANSPORTER_2"/>
    <property type="match status" value="1"/>
</dbReference>